<keyword evidence="5" id="KW-0812">Transmembrane</keyword>
<dbReference type="PROSITE" id="PS51352">
    <property type="entry name" value="THIOREDOXIN_2"/>
    <property type="match status" value="1"/>
</dbReference>
<dbReference type="CDD" id="cd02966">
    <property type="entry name" value="TlpA_like_family"/>
    <property type="match status" value="1"/>
</dbReference>
<dbReference type="Pfam" id="PF00578">
    <property type="entry name" value="AhpC-TSA"/>
    <property type="match status" value="1"/>
</dbReference>
<keyword evidence="4" id="KW-0676">Redox-active center</keyword>
<keyword evidence="2" id="KW-0201">Cytochrome c-type biogenesis</keyword>
<evidence type="ECO:0000313" key="7">
    <source>
        <dbReference type="EMBL" id="MFC3121780.1"/>
    </source>
</evidence>
<keyword evidence="5" id="KW-1133">Transmembrane helix</keyword>
<proteinExistence type="predicted"/>
<dbReference type="SUPFAM" id="SSF52833">
    <property type="entry name" value="Thioredoxin-like"/>
    <property type="match status" value="1"/>
</dbReference>
<gene>
    <name evidence="7" type="ORF">ACFOHL_09125</name>
</gene>
<evidence type="ECO:0000256" key="4">
    <source>
        <dbReference type="ARBA" id="ARBA00023284"/>
    </source>
</evidence>
<dbReference type="Gene3D" id="3.40.30.10">
    <property type="entry name" value="Glutaredoxin"/>
    <property type="match status" value="1"/>
</dbReference>
<organism evidence="7 8">
    <name type="scientific">Agaribacter flavus</name>
    <dbReference type="NCBI Taxonomy" id="1902781"/>
    <lineage>
        <taxon>Bacteria</taxon>
        <taxon>Pseudomonadati</taxon>
        <taxon>Pseudomonadota</taxon>
        <taxon>Gammaproteobacteria</taxon>
        <taxon>Alteromonadales</taxon>
        <taxon>Alteromonadaceae</taxon>
        <taxon>Agaribacter</taxon>
    </lineage>
</organism>
<dbReference type="EMBL" id="JBHRSW010000014">
    <property type="protein sequence ID" value="MFC3121780.1"/>
    <property type="molecule type" value="Genomic_DNA"/>
</dbReference>
<dbReference type="RefSeq" id="WP_376919912.1">
    <property type="nucleotide sequence ID" value="NZ_JBHRSW010000014.1"/>
</dbReference>
<keyword evidence="5" id="KW-0472">Membrane</keyword>
<evidence type="ECO:0000256" key="1">
    <source>
        <dbReference type="ARBA" id="ARBA00004196"/>
    </source>
</evidence>
<feature type="transmembrane region" description="Helical" evidence="5">
    <location>
        <begin position="12"/>
        <end position="31"/>
    </location>
</feature>
<comment type="caution">
    <text evidence="7">The sequence shown here is derived from an EMBL/GenBank/DDBJ whole genome shotgun (WGS) entry which is preliminary data.</text>
</comment>
<keyword evidence="3" id="KW-1015">Disulfide bond</keyword>
<name>A0ABV7FSV6_9ALTE</name>
<reference evidence="8" key="1">
    <citation type="journal article" date="2019" name="Int. J. Syst. Evol. Microbiol.">
        <title>The Global Catalogue of Microorganisms (GCM) 10K type strain sequencing project: providing services to taxonomists for standard genome sequencing and annotation.</title>
        <authorList>
            <consortium name="The Broad Institute Genomics Platform"/>
            <consortium name="The Broad Institute Genome Sequencing Center for Infectious Disease"/>
            <person name="Wu L."/>
            <person name="Ma J."/>
        </authorList>
    </citation>
    <scope>NUCLEOTIDE SEQUENCE [LARGE SCALE GENOMIC DNA]</scope>
    <source>
        <strain evidence="8">KCTC 52473</strain>
    </source>
</reference>
<dbReference type="PROSITE" id="PS00194">
    <property type="entry name" value="THIOREDOXIN_1"/>
    <property type="match status" value="1"/>
</dbReference>
<protein>
    <submittedName>
        <fullName evidence="7">TlpA family protein disulfide reductase</fullName>
    </submittedName>
</protein>
<dbReference type="Proteomes" id="UP001595478">
    <property type="component" value="Unassembled WGS sequence"/>
</dbReference>
<dbReference type="InterPro" id="IPR050553">
    <property type="entry name" value="Thioredoxin_ResA/DsbE_sf"/>
</dbReference>
<dbReference type="PANTHER" id="PTHR42852:SF6">
    <property type="entry name" value="THIOL:DISULFIDE INTERCHANGE PROTEIN DSBE"/>
    <property type="match status" value="1"/>
</dbReference>
<accession>A0ABV7FSV6</accession>
<evidence type="ECO:0000259" key="6">
    <source>
        <dbReference type="PROSITE" id="PS51352"/>
    </source>
</evidence>
<dbReference type="InterPro" id="IPR017937">
    <property type="entry name" value="Thioredoxin_CS"/>
</dbReference>
<keyword evidence="8" id="KW-1185">Reference proteome</keyword>
<evidence type="ECO:0000256" key="5">
    <source>
        <dbReference type="SAM" id="Phobius"/>
    </source>
</evidence>
<dbReference type="InterPro" id="IPR000866">
    <property type="entry name" value="AhpC/TSA"/>
</dbReference>
<dbReference type="InterPro" id="IPR013766">
    <property type="entry name" value="Thioredoxin_domain"/>
</dbReference>
<evidence type="ECO:0000313" key="8">
    <source>
        <dbReference type="Proteomes" id="UP001595478"/>
    </source>
</evidence>
<sequence length="160" mass="18300">MYSDKLFNTLRFKALYIVAAIASILFGAYFYKTNQYDFKTLDDQKFSLASLKGDYVLINYFAEWCAPCLREIPELSAFNRIKGDNVKLFAMSYDQLSRDKLQELKNKYEMDFPLITDIKTSLPFEAPKYLPATFVINPDGSVAGQLLGEQTVESLLEVTP</sequence>
<feature type="domain" description="Thioredoxin" evidence="6">
    <location>
        <begin position="15"/>
        <end position="160"/>
    </location>
</feature>
<evidence type="ECO:0000256" key="2">
    <source>
        <dbReference type="ARBA" id="ARBA00022748"/>
    </source>
</evidence>
<dbReference type="InterPro" id="IPR036249">
    <property type="entry name" value="Thioredoxin-like_sf"/>
</dbReference>
<evidence type="ECO:0000256" key="3">
    <source>
        <dbReference type="ARBA" id="ARBA00023157"/>
    </source>
</evidence>
<comment type="subcellular location">
    <subcellularLocation>
        <location evidence="1">Cell envelope</location>
    </subcellularLocation>
</comment>
<dbReference type="PANTHER" id="PTHR42852">
    <property type="entry name" value="THIOL:DISULFIDE INTERCHANGE PROTEIN DSBE"/>
    <property type="match status" value="1"/>
</dbReference>